<comment type="caution">
    <text evidence="2">The sequence shown here is derived from an EMBL/GenBank/DDBJ whole genome shotgun (WGS) entry which is preliminary data.</text>
</comment>
<evidence type="ECO:0000256" key="1">
    <source>
        <dbReference type="SAM" id="Phobius"/>
    </source>
</evidence>
<dbReference type="RefSeq" id="WP_109227885.1">
    <property type="nucleotide sequence ID" value="NZ_PYHR01000002.1"/>
</dbReference>
<dbReference type="Pfam" id="PF07077">
    <property type="entry name" value="DUF1345"/>
    <property type="match status" value="1"/>
</dbReference>
<protein>
    <recommendedName>
        <fullName evidence="4">DUF1345 domain-containing protein</fullName>
    </recommendedName>
</protein>
<keyword evidence="1" id="KW-0812">Transmembrane</keyword>
<feature type="transmembrane region" description="Helical" evidence="1">
    <location>
        <begin position="135"/>
        <end position="154"/>
    </location>
</feature>
<accession>A0A2U1ZRF8</accession>
<dbReference type="EMBL" id="PYHR01000002">
    <property type="protein sequence ID" value="PWD49502.1"/>
    <property type="molecule type" value="Genomic_DNA"/>
</dbReference>
<feature type="transmembrane region" description="Helical" evidence="1">
    <location>
        <begin position="214"/>
        <end position="234"/>
    </location>
</feature>
<reference evidence="2 3" key="1">
    <citation type="submission" date="2018-03" db="EMBL/GenBank/DDBJ databases">
        <title>Genome assembly of novel Miniimonas species PCH200.</title>
        <authorList>
            <person name="Thakur V."/>
            <person name="Kumar V."/>
            <person name="Singh D."/>
        </authorList>
    </citation>
    <scope>NUCLEOTIDE SEQUENCE [LARGE SCALE GENOMIC DNA]</scope>
    <source>
        <strain evidence="2 3">PCH200</strain>
    </source>
</reference>
<keyword evidence="1" id="KW-1133">Transmembrane helix</keyword>
<evidence type="ECO:0008006" key="4">
    <source>
        <dbReference type="Google" id="ProtNLM"/>
    </source>
</evidence>
<dbReference type="OrthoDB" id="4964691at2"/>
<feature type="transmembrane region" description="Helical" evidence="1">
    <location>
        <begin position="12"/>
        <end position="32"/>
    </location>
</feature>
<evidence type="ECO:0000313" key="3">
    <source>
        <dbReference type="Proteomes" id="UP000245166"/>
    </source>
</evidence>
<keyword evidence="1" id="KW-0472">Membrane</keyword>
<proteinExistence type="predicted"/>
<dbReference type="InterPro" id="IPR009781">
    <property type="entry name" value="DUF1345"/>
</dbReference>
<feature type="transmembrane region" description="Helical" evidence="1">
    <location>
        <begin position="108"/>
        <end position="126"/>
    </location>
</feature>
<name>A0A2U1ZRF8_9MICO</name>
<dbReference type="AlphaFoldDB" id="A0A2U1ZRF8"/>
<keyword evidence="3" id="KW-1185">Reference proteome</keyword>
<feature type="transmembrane region" description="Helical" evidence="1">
    <location>
        <begin position="53"/>
        <end position="74"/>
    </location>
</feature>
<dbReference type="Proteomes" id="UP000245166">
    <property type="component" value="Unassembled WGS sequence"/>
</dbReference>
<gene>
    <name evidence="2" type="ORF">C8046_00960</name>
</gene>
<organism evidence="2 3">
    <name type="scientific">Serinibacter arcticus</name>
    <dbReference type="NCBI Taxonomy" id="1655435"/>
    <lineage>
        <taxon>Bacteria</taxon>
        <taxon>Bacillati</taxon>
        <taxon>Actinomycetota</taxon>
        <taxon>Actinomycetes</taxon>
        <taxon>Micrococcales</taxon>
        <taxon>Beutenbergiaceae</taxon>
        <taxon>Serinibacter</taxon>
    </lineage>
</organism>
<evidence type="ECO:0000313" key="2">
    <source>
        <dbReference type="EMBL" id="PWD49502.1"/>
    </source>
</evidence>
<sequence length="237" mass="25786">MSVLSRAVASDLSRTITATVSALPFALAVTVVQTRVWGAELFVERYAEVGIPTIMLTFWSAATLLYCLLTHVHLSRLGAATLRERSAREAASRHRHWYTPLLGSGGPASWTISGGFIVLVFTLVLAQSPVWRSSIWLLAISALSVASSWVVMVYTHALRYCERDAQERSLDFGGDEEPVFADYLQHSLLVSVAGVAAPATPTTRAGWRDLTQHAVTAFIVNGVLVAMIVTLLLGRFT</sequence>